<dbReference type="PROSITE" id="PS51257">
    <property type="entry name" value="PROKAR_LIPOPROTEIN"/>
    <property type="match status" value="1"/>
</dbReference>
<organism evidence="4 5">
    <name type="scientific">Blastopirellula marina</name>
    <dbReference type="NCBI Taxonomy" id="124"/>
    <lineage>
        <taxon>Bacteria</taxon>
        <taxon>Pseudomonadati</taxon>
        <taxon>Planctomycetota</taxon>
        <taxon>Planctomycetia</taxon>
        <taxon>Pirellulales</taxon>
        <taxon>Pirellulaceae</taxon>
        <taxon>Blastopirellula</taxon>
    </lineage>
</organism>
<evidence type="ECO:0000256" key="1">
    <source>
        <dbReference type="ARBA" id="ARBA00023235"/>
    </source>
</evidence>
<name>A0A2S8FS80_9BACT</name>
<dbReference type="PANTHER" id="PTHR43489">
    <property type="entry name" value="ISOMERASE"/>
    <property type="match status" value="1"/>
</dbReference>
<dbReference type="Pfam" id="PF01261">
    <property type="entry name" value="AP_endonuc_2"/>
    <property type="match status" value="1"/>
</dbReference>
<dbReference type="GO" id="GO:0016853">
    <property type="term" value="F:isomerase activity"/>
    <property type="evidence" value="ECO:0007669"/>
    <property type="project" value="UniProtKB-KW"/>
</dbReference>
<dbReference type="PANTHER" id="PTHR43489:SF7">
    <property type="entry name" value="3-DEHYDRO-D-GULOSIDE 4-EPIMERASE-RELATED"/>
    <property type="match status" value="1"/>
</dbReference>
<protein>
    <submittedName>
        <fullName evidence="4">Xylose isomerase</fullName>
    </submittedName>
</protein>
<dbReference type="AlphaFoldDB" id="A0A2S8FS80"/>
<reference evidence="4 5" key="1">
    <citation type="submission" date="2018-02" db="EMBL/GenBank/DDBJ databases">
        <title>Comparative genomes isolates from brazilian mangrove.</title>
        <authorList>
            <person name="Araujo J.E."/>
            <person name="Taketani R.G."/>
            <person name="Silva M.C.P."/>
            <person name="Loureco M.V."/>
            <person name="Andreote F.D."/>
        </authorList>
    </citation>
    <scope>NUCLEOTIDE SEQUENCE [LARGE SCALE GENOMIC DNA]</scope>
    <source>
        <strain evidence="4 5">Hex-1 MGV</strain>
    </source>
</reference>
<feature type="chain" id="PRO_5015505316" evidence="2">
    <location>
        <begin position="34"/>
        <end position="300"/>
    </location>
</feature>
<feature type="domain" description="Xylose isomerase-like TIM barrel" evidence="3">
    <location>
        <begin position="66"/>
        <end position="286"/>
    </location>
</feature>
<evidence type="ECO:0000259" key="3">
    <source>
        <dbReference type="Pfam" id="PF01261"/>
    </source>
</evidence>
<dbReference type="InterPro" id="IPR013022">
    <property type="entry name" value="Xyl_isomerase-like_TIM-brl"/>
</dbReference>
<dbReference type="NCBIfam" id="TIGR01409">
    <property type="entry name" value="TAT_signal_seq"/>
    <property type="match status" value="1"/>
</dbReference>
<dbReference type="InterPro" id="IPR036237">
    <property type="entry name" value="Xyl_isomerase-like_sf"/>
</dbReference>
<dbReference type="Gene3D" id="3.20.20.150">
    <property type="entry name" value="Divalent-metal-dependent TIM barrel enzymes"/>
    <property type="match status" value="1"/>
</dbReference>
<keyword evidence="1 4" id="KW-0413">Isomerase</keyword>
<dbReference type="SUPFAM" id="SSF51658">
    <property type="entry name" value="Xylose isomerase-like"/>
    <property type="match status" value="1"/>
</dbReference>
<dbReference type="OrthoDB" id="9782669at2"/>
<dbReference type="InterPro" id="IPR019546">
    <property type="entry name" value="TAT_signal_bac_arc"/>
</dbReference>
<gene>
    <name evidence="4" type="ORF">C5Y83_14470</name>
</gene>
<accession>A0A2S8FS80</accession>
<dbReference type="Proteomes" id="UP000238322">
    <property type="component" value="Unassembled WGS sequence"/>
</dbReference>
<proteinExistence type="predicted"/>
<keyword evidence="2" id="KW-0732">Signal</keyword>
<dbReference type="InterPro" id="IPR050417">
    <property type="entry name" value="Sugar_Epim/Isomerase"/>
</dbReference>
<evidence type="ECO:0000256" key="2">
    <source>
        <dbReference type="SAM" id="SignalP"/>
    </source>
</evidence>
<comment type="caution">
    <text evidence="4">The sequence shown here is derived from an EMBL/GenBank/DDBJ whole genome shotgun (WGS) entry which is preliminary data.</text>
</comment>
<evidence type="ECO:0000313" key="4">
    <source>
        <dbReference type="EMBL" id="PQO34704.1"/>
    </source>
</evidence>
<dbReference type="PROSITE" id="PS51318">
    <property type="entry name" value="TAT"/>
    <property type="match status" value="1"/>
</dbReference>
<evidence type="ECO:0000313" key="5">
    <source>
        <dbReference type="Proteomes" id="UP000238322"/>
    </source>
</evidence>
<feature type="signal peptide" evidence="2">
    <location>
        <begin position="1"/>
        <end position="33"/>
    </location>
</feature>
<sequence>MNRSRREFLTNCSAAAGTAACSLAVAGPASLLAAEQDAKSKQTKIKKAVKIGMVGVKGTLAEKMTVLKELGFDGVELNSPGGPEPAEVQKAIEVSGLPVHGVVDSIHWNTRLSDPDEEVRAKGLEGLITAIKASKAYGGTSVLLVPGVVNNDVTYDQCWERSIEQIKKALPVAKEENIQILMENVWNNFLTDPKETARFIDELDSDMVGAYFDVGNTVKYSPPHEWIPILGARIKKLDIKDYGNGKGFGAKLLEGDVDWPKVMANLREINYEGWATAEISGGPRERLTEIADRMDRIFAS</sequence>
<dbReference type="EMBL" id="PUHY01000010">
    <property type="protein sequence ID" value="PQO34704.1"/>
    <property type="molecule type" value="Genomic_DNA"/>
</dbReference>
<dbReference type="InterPro" id="IPR006311">
    <property type="entry name" value="TAT_signal"/>
</dbReference>
<dbReference type="RefSeq" id="WP_105330434.1">
    <property type="nucleotide sequence ID" value="NZ_PUHY01000010.1"/>
</dbReference>